<dbReference type="HOGENOM" id="CLU_671928_0_0_1"/>
<dbReference type="PROSITE" id="PS50088">
    <property type="entry name" value="ANK_REPEAT"/>
    <property type="match status" value="1"/>
</dbReference>
<dbReference type="Proteomes" id="UP000013827">
    <property type="component" value="Unassembled WGS sequence"/>
</dbReference>
<feature type="repeat" description="ANK" evidence="2">
    <location>
        <begin position="33"/>
        <end position="65"/>
    </location>
</feature>
<evidence type="ECO:0000256" key="4">
    <source>
        <dbReference type="SAM" id="MobiDB-lite"/>
    </source>
</evidence>
<keyword evidence="6" id="KW-1185">Reference proteome</keyword>
<dbReference type="Pfam" id="PF12796">
    <property type="entry name" value="Ank_2"/>
    <property type="match status" value="1"/>
</dbReference>
<dbReference type="PaxDb" id="2903-EOD14391"/>
<dbReference type="InterPro" id="IPR009091">
    <property type="entry name" value="RCC1/BLIP-II"/>
</dbReference>
<dbReference type="OMA" id="RESHWTS"/>
<evidence type="ECO:0000313" key="6">
    <source>
        <dbReference type="Proteomes" id="UP000013827"/>
    </source>
</evidence>
<reference evidence="6" key="1">
    <citation type="journal article" date="2013" name="Nature">
        <title>Pan genome of the phytoplankton Emiliania underpins its global distribution.</title>
        <authorList>
            <person name="Read B.A."/>
            <person name="Kegel J."/>
            <person name="Klute M.J."/>
            <person name="Kuo A."/>
            <person name="Lefebvre S.C."/>
            <person name="Maumus F."/>
            <person name="Mayer C."/>
            <person name="Miller J."/>
            <person name="Monier A."/>
            <person name="Salamov A."/>
            <person name="Young J."/>
            <person name="Aguilar M."/>
            <person name="Claverie J.M."/>
            <person name="Frickenhaus S."/>
            <person name="Gonzalez K."/>
            <person name="Herman E.K."/>
            <person name="Lin Y.C."/>
            <person name="Napier J."/>
            <person name="Ogata H."/>
            <person name="Sarno A.F."/>
            <person name="Shmutz J."/>
            <person name="Schroeder D."/>
            <person name="de Vargas C."/>
            <person name="Verret F."/>
            <person name="von Dassow P."/>
            <person name="Valentin K."/>
            <person name="Van de Peer Y."/>
            <person name="Wheeler G."/>
            <person name="Dacks J.B."/>
            <person name="Delwiche C.F."/>
            <person name="Dyhrman S.T."/>
            <person name="Glockner G."/>
            <person name="John U."/>
            <person name="Richards T."/>
            <person name="Worden A.Z."/>
            <person name="Zhang X."/>
            <person name="Grigoriev I.V."/>
            <person name="Allen A.E."/>
            <person name="Bidle K."/>
            <person name="Borodovsky M."/>
            <person name="Bowler C."/>
            <person name="Brownlee C."/>
            <person name="Cock J.M."/>
            <person name="Elias M."/>
            <person name="Gladyshev V.N."/>
            <person name="Groth M."/>
            <person name="Guda C."/>
            <person name="Hadaegh A."/>
            <person name="Iglesias-Rodriguez M.D."/>
            <person name="Jenkins J."/>
            <person name="Jones B.M."/>
            <person name="Lawson T."/>
            <person name="Leese F."/>
            <person name="Lindquist E."/>
            <person name="Lobanov A."/>
            <person name="Lomsadze A."/>
            <person name="Malik S.B."/>
            <person name="Marsh M.E."/>
            <person name="Mackinder L."/>
            <person name="Mock T."/>
            <person name="Mueller-Roeber B."/>
            <person name="Pagarete A."/>
            <person name="Parker M."/>
            <person name="Probert I."/>
            <person name="Quesneville H."/>
            <person name="Raines C."/>
            <person name="Rensing S.A."/>
            <person name="Riano-Pachon D.M."/>
            <person name="Richier S."/>
            <person name="Rokitta S."/>
            <person name="Shiraiwa Y."/>
            <person name="Soanes D.M."/>
            <person name="van der Giezen M."/>
            <person name="Wahlund T.M."/>
            <person name="Williams B."/>
            <person name="Wilson W."/>
            <person name="Wolfe G."/>
            <person name="Wurch L.L."/>
        </authorList>
    </citation>
    <scope>NUCLEOTIDE SEQUENCE</scope>
</reference>
<dbReference type="KEGG" id="ehx:EMIHUDRAFT_451809"/>
<dbReference type="EnsemblProtists" id="EOD14391">
    <property type="protein sequence ID" value="EOD14391"/>
    <property type="gene ID" value="EMIHUDRAFT_451809"/>
</dbReference>
<dbReference type="Pfam" id="PF00415">
    <property type="entry name" value="RCC1"/>
    <property type="match status" value="2"/>
</dbReference>
<dbReference type="PROSITE" id="PS00626">
    <property type="entry name" value="RCC1_2"/>
    <property type="match status" value="1"/>
</dbReference>
<feature type="repeat" description="RCC1" evidence="3">
    <location>
        <begin position="202"/>
        <end position="251"/>
    </location>
</feature>
<dbReference type="Gene3D" id="2.130.10.30">
    <property type="entry name" value="Regulator of chromosome condensation 1/beta-lactamase-inhibitor protein II"/>
    <property type="match status" value="1"/>
</dbReference>
<evidence type="ECO:0000313" key="5">
    <source>
        <dbReference type="EnsemblProtists" id="EOD14391"/>
    </source>
</evidence>
<accession>A0A0D3IT06</accession>
<dbReference type="PROSITE" id="PS50012">
    <property type="entry name" value="RCC1_3"/>
    <property type="match status" value="4"/>
</dbReference>
<feature type="region of interest" description="Disordered" evidence="4">
    <location>
        <begin position="140"/>
        <end position="164"/>
    </location>
</feature>
<dbReference type="PANTHER" id="PTHR22872">
    <property type="entry name" value="BTK-BINDING PROTEIN-RELATED"/>
    <property type="match status" value="1"/>
</dbReference>
<keyword evidence="1" id="KW-0677">Repeat</keyword>
<feature type="repeat" description="RCC1" evidence="3">
    <location>
        <begin position="363"/>
        <end position="410"/>
    </location>
</feature>
<dbReference type="AlphaFoldDB" id="A0A0D3IT06"/>
<organism evidence="5 6">
    <name type="scientific">Emiliania huxleyi (strain CCMP1516)</name>
    <dbReference type="NCBI Taxonomy" id="280463"/>
    <lineage>
        <taxon>Eukaryota</taxon>
        <taxon>Haptista</taxon>
        <taxon>Haptophyta</taxon>
        <taxon>Prymnesiophyceae</taxon>
        <taxon>Isochrysidales</taxon>
        <taxon>Noelaerhabdaceae</taxon>
        <taxon>Emiliania</taxon>
    </lineage>
</organism>
<keyword evidence="2" id="KW-0040">ANK repeat</keyword>
<feature type="repeat" description="RCC1" evidence="3">
    <location>
        <begin position="126"/>
        <end position="201"/>
    </location>
</feature>
<dbReference type="PROSITE" id="PS50297">
    <property type="entry name" value="ANK_REP_REGION"/>
    <property type="match status" value="1"/>
</dbReference>
<dbReference type="SMART" id="SM00248">
    <property type="entry name" value="ANK"/>
    <property type="match status" value="2"/>
</dbReference>
<dbReference type="RefSeq" id="XP_005766820.1">
    <property type="nucleotide sequence ID" value="XM_005766763.1"/>
</dbReference>
<dbReference type="Gene3D" id="1.25.40.20">
    <property type="entry name" value="Ankyrin repeat-containing domain"/>
    <property type="match status" value="1"/>
</dbReference>
<evidence type="ECO:0000256" key="1">
    <source>
        <dbReference type="ARBA" id="ARBA00022737"/>
    </source>
</evidence>
<dbReference type="InterPro" id="IPR051625">
    <property type="entry name" value="Signaling_Regulatory_Domain"/>
</dbReference>
<evidence type="ECO:0000256" key="2">
    <source>
        <dbReference type="PROSITE-ProRule" id="PRU00023"/>
    </source>
</evidence>
<dbReference type="InterPro" id="IPR000408">
    <property type="entry name" value="Reg_chr_condens"/>
</dbReference>
<dbReference type="STRING" id="2903.R1DUF0"/>
<feature type="repeat" description="RCC1" evidence="3">
    <location>
        <begin position="311"/>
        <end position="362"/>
    </location>
</feature>
<reference evidence="5" key="2">
    <citation type="submission" date="2024-10" db="UniProtKB">
        <authorList>
            <consortium name="EnsemblProtists"/>
        </authorList>
    </citation>
    <scope>IDENTIFICATION</scope>
</reference>
<sequence length="410" mass="41201">MDLFAAARRGAVPALRSLLRPEAECDADLRDDWGQTALMLAAEAGRTDCVALLLAAGADVGAQDAESGYTALHRALLRGQIAAAAMLVRVGGASVDSPLDHEGLSPLALCELAHGPAESAEATLAGDVYTWGQAGGLPLGRPAATGSHEARPARAKLPAPPSSLEEGALTAAAAARGETADPRGVVAVAAAKHHTLFADARGTLFSCGVGGGGRLGHGDETHLPLPRAVPLQRAVVCVAAGLDHSLAVTRCGELFAWGAAHAPLGVADPPAGSGGCVLSPRRVPFGAAKGAVEVATVATSDGHALAADRAGGVWAWGCNGRGQCGQPASVDCARPRRVDSLGDTRVGAVAAGGAHSAGVDAGGRVWCWGNDAAAPQRLKMPAEEAPRGIRAHLRRGKPLALQVACGFAHT</sequence>
<protein>
    <submittedName>
        <fullName evidence="5">Uncharacterized protein</fullName>
    </submittedName>
</protein>
<dbReference type="eggNOG" id="KOG1426">
    <property type="taxonomic scope" value="Eukaryota"/>
</dbReference>
<name>A0A0D3IT06_EMIH1</name>
<dbReference type="InterPro" id="IPR036770">
    <property type="entry name" value="Ankyrin_rpt-contain_sf"/>
</dbReference>
<dbReference type="InterPro" id="IPR002110">
    <property type="entry name" value="Ankyrin_rpt"/>
</dbReference>
<proteinExistence type="predicted"/>
<evidence type="ECO:0000256" key="3">
    <source>
        <dbReference type="PROSITE-ProRule" id="PRU00235"/>
    </source>
</evidence>
<dbReference type="SUPFAM" id="SSF48403">
    <property type="entry name" value="Ankyrin repeat"/>
    <property type="match status" value="1"/>
</dbReference>
<dbReference type="PANTHER" id="PTHR22872:SF2">
    <property type="entry name" value="INHIBITOR OF BRUTON TYROSINE KINASE"/>
    <property type="match status" value="1"/>
</dbReference>
<dbReference type="SUPFAM" id="SSF50985">
    <property type="entry name" value="RCC1/BLIP-II"/>
    <property type="match status" value="1"/>
</dbReference>
<dbReference type="GeneID" id="17260501"/>